<dbReference type="Gene3D" id="2.130.10.10">
    <property type="entry name" value="YVTN repeat-like/Quinoprotein amine dehydrogenase"/>
    <property type="match status" value="1"/>
</dbReference>
<dbReference type="InterPro" id="IPR036322">
    <property type="entry name" value="WD40_repeat_dom_sf"/>
</dbReference>
<dbReference type="EMBL" id="LK056683">
    <property type="protein sequence ID" value="CDU25084.1"/>
    <property type="molecule type" value="Genomic_DNA"/>
</dbReference>
<dbReference type="SUPFAM" id="SSF50978">
    <property type="entry name" value="WD40 repeat-like"/>
    <property type="match status" value="1"/>
</dbReference>
<protein>
    <recommendedName>
        <fullName evidence="2">F-box domain-containing protein</fullName>
    </recommendedName>
</protein>
<dbReference type="Pfam" id="PF12937">
    <property type="entry name" value="F-box-like"/>
    <property type="match status" value="1"/>
</dbReference>
<evidence type="ECO:0000313" key="3">
    <source>
        <dbReference type="EMBL" id="CDU25084.1"/>
    </source>
</evidence>
<dbReference type="AlphaFoldDB" id="A0A127ZG51"/>
<dbReference type="SUPFAM" id="SSF81383">
    <property type="entry name" value="F-box domain"/>
    <property type="match status" value="1"/>
</dbReference>
<dbReference type="InterPro" id="IPR001810">
    <property type="entry name" value="F-box_dom"/>
</dbReference>
<dbReference type="InterPro" id="IPR036047">
    <property type="entry name" value="F-box-like_dom_sf"/>
</dbReference>
<evidence type="ECO:0000259" key="2">
    <source>
        <dbReference type="Pfam" id="PF12937"/>
    </source>
</evidence>
<feature type="region of interest" description="Disordered" evidence="1">
    <location>
        <begin position="458"/>
        <end position="478"/>
    </location>
</feature>
<dbReference type="OrthoDB" id="1259151at2759"/>
<reference evidence="3" key="1">
    <citation type="submission" date="2014-06" db="EMBL/GenBank/DDBJ databases">
        <authorList>
            <person name="Ju J."/>
            <person name="Zhang J."/>
        </authorList>
    </citation>
    <scope>NUCLEOTIDE SEQUENCE</scope>
    <source>
        <strain evidence="3">SscI8</strain>
    </source>
</reference>
<feature type="domain" description="F-box" evidence="2">
    <location>
        <begin position="36"/>
        <end position="82"/>
    </location>
</feature>
<proteinExistence type="predicted"/>
<sequence>MHTHQAANGATTSQQQQPPSLRANINRIPQSLPPLLRLPTDVWLHIFAQLLPHPPPTLTALSTTCKHILRLVDEHGWKNVSQEYDIRLDRLDAPYKAYVKSVASWSRRAIVRSRWWFACRYAALLEQCWSEVMLRAGSVDIPAGERRKQGGGRTRRFGGDFAIPTLTVGSRYILVSARSELFVYHATKSQLVSRIRLNSRPSETSTAQDDPWQDITALQAVNAQASVVVVGYADGCVQLLTLQSTDGGITAEIMQHFPSARRQEVASVSIRSCSSSRLEDEDVLIASLTKRGLLRIHVVAPNHDPEVAEEQWSWQIDSEGVAAVPNLSNITDDSGASTPTPFRSATFNHAPLDTLPSASTRAWSVLLGSCTNTLQPERKADWVAVGITAEHAVYIYPLSRQNGKLELEEPFYVASKGQRTSVYAMATPPASSTLPSFLLFVGFYDGVVRVYDTRQLQNDAFPNNDGGDEQSAANGTRRRRVRRELDPIAIFREDYDTDAVYSLSFGGPRAEMLIIGGSRHAKVRVFDASSLAGYDVPLLSAPDAAAGLKRDWTAFALPSTHSPLYGVVGEADRLVGVTDRKLWWFDFGAPLLDDQEQGESVAYFKHANGELRYSTPHHSS</sequence>
<name>A0A127ZG51_9BASI</name>
<accession>A0A127ZG51</accession>
<gene>
    <name evidence="3" type="ORF">SPSC_04918</name>
</gene>
<dbReference type="CDD" id="cd09917">
    <property type="entry name" value="F-box_SF"/>
    <property type="match status" value="1"/>
</dbReference>
<evidence type="ECO:0000256" key="1">
    <source>
        <dbReference type="SAM" id="MobiDB-lite"/>
    </source>
</evidence>
<organism evidence="3">
    <name type="scientific">Sporisorium scitamineum</name>
    <dbReference type="NCBI Taxonomy" id="49012"/>
    <lineage>
        <taxon>Eukaryota</taxon>
        <taxon>Fungi</taxon>
        <taxon>Dikarya</taxon>
        <taxon>Basidiomycota</taxon>
        <taxon>Ustilaginomycotina</taxon>
        <taxon>Ustilaginomycetes</taxon>
        <taxon>Ustilaginales</taxon>
        <taxon>Ustilaginaceae</taxon>
        <taxon>Sporisorium</taxon>
    </lineage>
</organism>
<dbReference type="InterPro" id="IPR015943">
    <property type="entry name" value="WD40/YVTN_repeat-like_dom_sf"/>
</dbReference>